<feature type="transmembrane region" description="Helical" evidence="1">
    <location>
        <begin position="105"/>
        <end position="124"/>
    </location>
</feature>
<protein>
    <submittedName>
        <fullName evidence="2">Polyketide antibiotic transporter</fullName>
    </submittedName>
</protein>
<dbReference type="KEGG" id="psic:J4E96_07705"/>
<feature type="transmembrane region" description="Helical" evidence="1">
    <location>
        <begin position="181"/>
        <end position="204"/>
    </location>
</feature>
<feature type="transmembrane region" description="Helical" evidence="1">
    <location>
        <begin position="145"/>
        <end position="169"/>
    </location>
</feature>
<dbReference type="Proteomes" id="UP000663937">
    <property type="component" value="Chromosome"/>
</dbReference>
<dbReference type="EMBL" id="CP071868">
    <property type="protein sequence ID" value="QTE30805.1"/>
    <property type="molecule type" value="Genomic_DNA"/>
</dbReference>
<dbReference type="RefSeq" id="WP_227425179.1">
    <property type="nucleotide sequence ID" value="NZ_CP071868.1"/>
</dbReference>
<keyword evidence="3" id="KW-1185">Reference proteome</keyword>
<feature type="transmembrane region" description="Helical" evidence="1">
    <location>
        <begin position="409"/>
        <end position="438"/>
    </location>
</feature>
<keyword evidence="1" id="KW-0812">Transmembrane</keyword>
<feature type="transmembrane region" description="Helical" evidence="1">
    <location>
        <begin position="479"/>
        <end position="503"/>
    </location>
</feature>
<gene>
    <name evidence="2" type="ORF">J4E96_07705</name>
</gene>
<sequence>MTALDRSPVPVLGAPSRAARSDAFVAAGRLTRFALRRDRTRIAVWALALSGLIAYFAAAIPAAYPEPGMLQARAAIMREPAGAFMAGPGYGLDAYTFGAMVSNELLGLLAVAAALTSASLVVRHTRAEEETGRAELIRAGVVGRFAPLTAALATMVVADVVVAAALFAALAGSGFAATDSLAVALGVALVGLAFGAVAAVTAQLAEHSRAASGLAGAALGLAYVLRGIGDAAGPGGSTLSWLSPIGWAQQTRAFVDLRWWPLALCMALAAAAGVVAFALAGRRDLGAGLVPARRGRAQASRALGSPIGVSARMERAVVGGWAVGIGIFAALTGSLGQGIVDSFADQPQLAEVFGAGGSADVLSATLAAFLSFFAMAVAAYAVTAVNRLRREEDEGRVGALLATAVSRTAWFAGALTVTAAACALLLVVAGMCLGLGAAASVGDPDLTWQLAGASLAYLPIVLCFGALAALAFGLRSGGWAVWALLVASIVVGVYGPLFNLPAGAIDAAPFGLVPLVPSEPFDALPLVLMCAVVAALVTGAAAALRRRDLRA</sequence>
<feature type="transmembrane region" description="Helical" evidence="1">
    <location>
        <begin position="366"/>
        <end position="388"/>
    </location>
</feature>
<keyword evidence="1" id="KW-1133">Transmembrane helix</keyword>
<reference evidence="2" key="1">
    <citation type="submission" date="2021-03" db="EMBL/GenBank/DDBJ databases">
        <title>Pengzhenrongella sicca gen. nov., sp. nov., a new member of suborder Micrococcineae isolated from High-Arctic tundra soil.</title>
        <authorList>
            <person name="Peng F."/>
        </authorList>
    </citation>
    <scope>NUCLEOTIDE SEQUENCE</scope>
    <source>
        <strain evidence="2">LRZ-2</strain>
    </source>
</reference>
<evidence type="ECO:0000313" key="2">
    <source>
        <dbReference type="EMBL" id="QTE30805.1"/>
    </source>
</evidence>
<feature type="transmembrane region" description="Helical" evidence="1">
    <location>
        <begin position="450"/>
        <end position="472"/>
    </location>
</feature>
<evidence type="ECO:0000256" key="1">
    <source>
        <dbReference type="SAM" id="Phobius"/>
    </source>
</evidence>
<evidence type="ECO:0000313" key="3">
    <source>
        <dbReference type="Proteomes" id="UP000663937"/>
    </source>
</evidence>
<dbReference type="AlphaFoldDB" id="A0A8A4ZHR2"/>
<organism evidence="2 3">
    <name type="scientific">Pengzhenrongella sicca</name>
    <dbReference type="NCBI Taxonomy" id="2819238"/>
    <lineage>
        <taxon>Bacteria</taxon>
        <taxon>Bacillati</taxon>
        <taxon>Actinomycetota</taxon>
        <taxon>Actinomycetes</taxon>
        <taxon>Micrococcales</taxon>
        <taxon>Pengzhenrongella</taxon>
    </lineage>
</organism>
<feature type="transmembrane region" description="Helical" evidence="1">
    <location>
        <begin position="316"/>
        <end position="340"/>
    </location>
</feature>
<feature type="transmembrane region" description="Helical" evidence="1">
    <location>
        <begin position="523"/>
        <end position="544"/>
    </location>
</feature>
<feature type="transmembrane region" description="Helical" evidence="1">
    <location>
        <begin position="42"/>
        <end position="64"/>
    </location>
</feature>
<feature type="transmembrane region" description="Helical" evidence="1">
    <location>
        <begin position="211"/>
        <end position="229"/>
    </location>
</feature>
<name>A0A8A4ZHR2_9MICO</name>
<proteinExistence type="predicted"/>
<keyword evidence="1" id="KW-0472">Membrane</keyword>
<feature type="transmembrane region" description="Helical" evidence="1">
    <location>
        <begin position="259"/>
        <end position="280"/>
    </location>
</feature>
<accession>A0A8A4ZHR2</accession>